<dbReference type="SUPFAM" id="SSF51735">
    <property type="entry name" value="NAD(P)-binding Rossmann-fold domains"/>
    <property type="match status" value="1"/>
</dbReference>
<accession>T1A9A1</accession>
<sequence>MPPSAPACAASCTTSSISVYGLTATCIDEDAPRLGLHGPVHYARTKALAEAQVCAAAQAGRISAAVLQPSHILGPGDRHNWSRLAQLIAARRLPGAPPGVGAFADVREVAAAHVAAALHPAPLRAWALGGSAAPFSALVAALAQALHLPAPRRTLPRAVLWLRAVFDESAAVLNGKPPALTREGVALACHHLCVNDARACAELGYRHQPLQAMADDTVAWLREAGLLAPAQ</sequence>
<dbReference type="InterPro" id="IPR036291">
    <property type="entry name" value="NAD(P)-bd_dom_sf"/>
</dbReference>
<dbReference type="Gene3D" id="3.40.50.720">
    <property type="entry name" value="NAD(P)-binding Rossmann-like Domain"/>
    <property type="match status" value="1"/>
</dbReference>
<evidence type="ECO:0000313" key="2">
    <source>
        <dbReference type="EMBL" id="EQD57246.1"/>
    </source>
</evidence>
<dbReference type="InterPro" id="IPR001509">
    <property type="entry name" value="Epimerase_deHydtase"/>
</dbReference>
<dbReference type="InterPro" id="IPR051783">
    <property type="entry name" value="NAD(P)-dependent_oxidoreduct"/>
</dbReference>
<dbReference type="Pfam" id="PF01370">
    <property type="entry name" value="Epimerase"/>
    <property type="match status" value="1"/>
</dbReference>
<organism evidence="2">
    <name type="scientific">mine drainage metagenome</name>
    <dbReference type="NCBI Taxonomy" id="410659"/>
    <lineage>
        <taxon>unclassified sequences</taxon>
        <taxon>metagenomes</taxon>
        <taxon>ecological metagenomes</taxon>
    </lineage>
</organism>
<dbReference type="PANTHER" id="PTHR48079:SF6">
    <property type="entry name" value="NAD(P)-BINDING DOMAIN-CONTAINING PROTEIN-RELATED"/>
    <property type="match status" value="1"/>
</dbReference>
<reference evidence="2" key="2">
    <citation type="journal article" date="2014" name="ISME J.">
        <title>Microbial stratification in low pH oxic and suboxic macroscopic growths along an acid mine drainage.</title>
        <authorList>
            <person name="Mendez-Garcia C."/>
            <person name="Mesa V."/>
            <person name="Sprenger R.R."/>
            <person name="Richter M."/>
            <person name="Diez M.S."/>
            <person name="Solano J."/>
            <person name="Bargiela R."/>
            <person name="Golyshina O.V."/>
            <person name="Manteca A."/>
            <person name="Ramos J.L."/>
            <person name="Gallego J.R."/>
            <person name="Llorente I."/>
            <person name="Martins Dos Santos V.A."/>
            <person name="Jensen O.N."/>
            <person name="Pelaez A.I."/>
            <person name="Sanchez J."/>
            <person name="Ferrer M."/>
        </authorList>
    </citation>
    <scope>NUCLEOTIDE SEQUENCE</scope>
</reference>
<dbReference type="PANTHER" id="PTHR48079">
    <property type="entry name" value="PROTEIN YEEZ"/>
    <property type="match status" value="1"/>
</dbReference>
<evidence type="ECO:0000259" key="1">
    <source>
        <dbReference type="Pfam" id="PF01370"/>
    </source>
</evidence>
<dbReference type="AlphaFoldDB" id="T1A9A1"/>
<reference evidence="2" key="1">
    <citation type="submission" date="2013-08" db="EMBL/GenBank/DDBJ databases">
        <authorList>
            <person name="Mendez C."/>
            <person name="Richter M."/>
            <person name="Ferrer M."/>
            <person name="Sanchez J."/>
        </authorList>
    </citation>
    <scope>NUCLEOTIDE SEQUENCE</scope>
</reference>
<proteinExistence type="predicted"/>
<dbReference type="EMBL" id="AUZZ01003335">
    <property type="protein sequence ID" value="EQD57246.1"/>
    <property type="molecule type" value="Genomic_DNA"/>
</dbReference>
<gene>
    <name evidence="2" type="ORF">B2A_04898</name>
</gene>
<name>T1A9A1_9ZZZZ</name>
<dbReference type="GO" id="GO:0004029">
    <property type="term" value="F:aldehyde dehydrogenase (NAD+) activity"/>
    <property type="evidence" value="ECO:0007669"/>
    <property type="project" value="TreeGrafter"/>
</dbReference>
<comment type="caution">
    <text evidence="2">The sequence shown here is derived from an EMBL/GenBank/DDBJ whole genome shotgun (WGS) entry which is preliminary data.</text>
</comment>
<protein>
    <submittedName>
        <fullName evidence="2">NAD-dependent epimerase/dehydratase</fullName>
    </submittedName>
</protein>
<dbReference type="GO" id="GO:0005737">
    <property type="term" value="C:cytoplasm"/>
    <property type="evidence" value="ECO:0007669"/>
    <property type="project" value="TreeGrafter"/>
</dbReference>
<feature type="domain" description="NAD-dependent epimerase/dehydratase" evidence="1">
    <location>
        <begin position="14"/>
        <end position="121"/>
    </location>
</feature>